<sequence>MALTIGQGCQPSELVHTTWEQAMQVPDSVGFAGAYAGVSNGHLLVAGGANFPAGTRPWSGGVKKWNDKVFVLAEQDGGWKEVGRLPRPMGYGVSLTWQDQVIILGGADQSIHYQDAYLLRFEEGKLITDRLPDLPAPNANACGALVDGVIYVAGGLAHPADTTATHSFWSLDLKIPHTERKWEILQGWPGLSRMLGVAGVIGDAFYLMSGVALRVPEGDSLARRTYLTDAYRYATGSGWQRIADLPHAVAAAPTPAYPTDTGRLLVFGGDDGILGDQAVALRDRHPGFRHDILSYDAGSDSWNEVGEVLTDRQADPENNPNASTWAPVTTPLVVWKGQVVLPMGEVRPGVRTNRVLIGIVEVESMPLTS</sequence>
<organism evidence="1 2">
    <name type="scientific">Parapedobacter pyrenivorans</name>
    <dbReference type="NCBI Taxonomy" id="1305674"/>
    <lineage>
        <taxon>Bacteria</taxon>
        <taxon>Pseudomonadati</taxon>
        <taxon>Bacteroidota</taxon>
        <taxon>Sphingobacteriia</taxon>
        <taxon>Sphingobacteriales</taxon>
        <taxon>Sphingobacteriaceae</taxon>
        <taxon>Parapedobacter</taxon>
    </lineage>
</organism>
<dbReference type="EMBL" id="BMER01000001">
    <property type="protein sequence ID" value="GGG87181.1"/>
    <property type="molecule type" value="Genomic_DNA"/>
</dbReference>
<gene>
    <name evidence="1" type="ORF">GCM10007415_21090</name>
</gene>
<keyword evidence="2" id="KW-1185">Reference proteome</keyword>
<proteinExistence type="predicted"/>
<reference evidence="1" key="2">
    <citation type="submission" date="2020-09" db="EMBL/GenBank/DDBJ databases">
        <authorList>
            <person name="Sun Q."/>
            <person name="Zhou Y."/>
        </authorList>
    </citation>
    <scope>NUCLEOTIDE SEQUENCE</scope>
    <source>
        <strain evidence="1">CGMCC 1.12195</strain>
    </source>
</reference>
<dbReference type="RefSeq" id="WP_188505826.1">
    <property type="nucleotide sequence ID" value="NZ_BMER01000001.1"/>
</dbReference>
<dbReference type="Proteomes" id="UP000660862">
    <property type="component" value="Unassembled WGS sequence"/>
</dbReference>
<name>A0A917HQN8_9SPHI</name>
<dbReference type="InterPro" id="IPR056734">
    <property type="entry name" value="NANM"/>
</dbReference>
<evidence type="ECO:0000313" key="1">
    <source>
        <dbReference type="EMBL" id="GGG87181.1"/>
    </source>
</evidence>
<evidence type="ECO:0000313" key="2">
    <source>
        <dbReference type="Proteomes" id="UP000660862"/>
    </source>
</evidence>
<dbReference type="Pfam" id="PF24996">
    <property type="entry name" value="NANM"/>
    <property type="match status" value="1"/>
</dbReference>
<evidence type="ECO:0008006" key="3">
    <source>
        <dbReference type="Google" id="ProtNLM"/>
    </source>
</evidence>
<dbReference type="SUPFAM" id="SSF117281">
    <property type="entry name" value="Kelch motif"/>
    <property type="match status" value="1"/>
</dbReference>
<dbReference type="AlphaFoldDB" id="A0A917HQN8"/>
<comment type="caution">
    <text evidence="1">The sequence shown here is derived from an EMBL/GenBank/DDBJ whole genome shotgun (WGS) entry which is preliminary data.</text>
</comment>
<dbReference type="InterPro" id="IPR015915">
    <property type="entry name" value="Kelch-typ_b-propeller"/>
</dbReference>
<protein>
    <recommendedName>
        <fullName evidence="3">N-acetylneuraminic acid mutarotase</fullName>
    </recommendedName>
</protein>
<reference evidence="1" key="1">
    <citation type="journal article" date="2014" name="Int. J. Syst. Evol. Microbiol.">
        <title>Complete genome sequence of Corynebacterium casei LMG S-19264T (=DSM 44701T), isolated from a smear-ripened cheese.</title>
        <authorList>
            <consortium name="US DOE Joint Genome Institute (JGI-PGF)"/>
            <person name="Walter F."/>
            <person name="Albersmeier A."/>
            <person name="Kalinowski J."/>
            <person name="Ruckert C."/>
        </authorList>
    </citation>
    <scope>NUCLEOTIDE SEQUENCE</scope>
    <source>
        <strain evidence="1">CGMCC 1.12195</strain>
    </source>
</reference>
<accession>A0A917HQN8</accession>
<dbReference type="Gene3D" id="2.120.10.80">
    <property type="entry name" value="Kelch-type beta propeller"/>
    <property type="match status" value="1"/>
</dbReference>